<dbReference type="PROSITE" id="PS51257">
    <property type="entry name" value="PROKAR_LIPOPROTEIN"/>
    <property type="match status" value="1"/>
</dbReference>
<dbReference type="InterPro" id="IPR001087">
    <property type="entry name" value="GDSL"/>
</dbReference>
<dbReference type="Pfam" id="PF00657">
    <property type="entry name" value="Lipase_GDSL"/>
    <property type="match status" value="1"/>
</dbReference>
<dbReference type="AlphaFoldDB" id="A0AAV2EKF9"/>
<accession>A0AAV2EKF9</accession>
<feature type="chain" id="PRO_5043965539" description="GDSL esterase/lipase" evidence="5">
    <location>
        <begin position="31"/>
        <end position="378"/>
    </location>
</feature>
<evidence type="ECO:0000313" key="6">
    <source>
        <dbReference type="EMBL" id="CAL1386334.1"/>
    </source>
</evidence>
<comment type="similarity">
    <text evidence="1">Belongs to the 'GDSL' lipolytic enzyme family.</text>
</comment>
<dbReference type="PANTHER" id="PTHR46020:SF4">
    <property type="entry name" value="OS04G0650200 PROTEIN"/>
    <property type="match status" value="1"/>
</dbReference>
<dbReference type="Gene3D" id="3.40.50.1110">
    <property type="entry name" value="SGNH hydrolase"/>
    <property type="match status" value="1"/>
</dbReference>
<dbReference type="GO" id="GO:0016042">
    <property type="term" value="P:lipid catabolic process"/>
    <property type="evidence" value="ECO:0007669"/>
    <property type="project" value="UniProtKB-KW"/>
</dbReference>
<evidence type="ECO:0000256" key="4">
    <source>
        <dbReference type="ARBA" id="ARBA00023098"/>
    </source>
</evidence>
<dbReference type="EMBL" id="OZ034818">
    <property type="protein sequence ID" value="CAL1386334.1"/>
    <property type="molecule type" value="Genomic_DNA"/>
</dbReference>
<evidence type="ECO:0000256" key="3">
    <source>
        <dbReference type="ARBA" id="ARBA00022963"/>
    </source>
</evidence>
<sequence length="378" mass="41937">MEKRQRFLPVSFFLFSTLVVLFACPAIGAADDHHPVIPTTARTKRDAREHHRHNGRVKLFVFGDSYVDTGNFEPNNGSWLPPFGRTFPGVPSGRFSDGRVLTDYIADFLGIRTPIAYQQIKAGDGGEQLKSGVNFAYGGTGVVSAISKGPVLGDQISQLGQMIRHRFYNQTDLDNSVALVAASGNDYKYATLKNVTALTRKLIKQQKTDLRRIHDELRIPKIAVLLMEPAGCLPHSAGPSAMHSSKCNEAHNAIVSNHNQLLKQAVHDLNKETTTNNNKKKKNGGTFVILDLFQAFSNALEEHKYHTGSLRYKNPLKPCVTLARGKWPCGLGNDNGGGVRVCKHPELAFFWDCNHPSQNGWNEVYLALQHSLYQLYDA</sequence>
<keyword evidence="4" id="KW-0443">Lipid metabolism</keyword>
<keyword evidence="2" id="KW-0378">Hydrolase</keyword>
<dbReference type="SUPFAM" id="SSF52266">
    <property type="entry name" value="SGNH hydrolase"/>
    <property type="match status" value="1"/>
</dbReference>
<proteinExistence type="inferred from homology"/>
<evidence type="ECO:0008006" key="8">
    <source>
        <dbReference type="Google" id="ProtNLM"/>
    </source>
</evidence>
<keyword evidence="3" id="KW-0442">Lipid degradation</keyword>
<feature type="signal peptide" evidence="5">
    <location>
        <begin position="1"/>
        <end position="30"/>
    </location>
</feature>
<gene>
    <name evidence="6" type="ORF">LTRI10_LOCUS27400</name>
</gene>
<protein>
    <recommendedName>
        <fullName evidence="8">GDSL esterase/lipase</fullName>
    </recommendedName>
</protein>
<evidence type="ECO:0000256" key="5">
    <source>
        <dbReference type="SAM" id="SignalP"/>
    </source>
</evidence>
<name>A0AAV2EKF9_9ROSI</name>
<dbReference type="PANTHER" id="PTHR46020">
    <property type="entry name" value="OSJNBB0059K02.9 PROTEIN"/>
    <property type="match status" value="1"/>
</dbReference>
<dbReference type="InterPro" id="IPR036514">
    <property type="entry name" value="SGNH_hydro_sf"/>
</dbReference>
<reference evidence="6 7" key="1">
    <citation type="submission" date="2024-04" db="EMBL/GenBank/DDBJ databases">
        <authorList>
            <person name="Fracassetti M."/>
        </authorList>
    </citation>
    <scope>NUCLEOTIDE SEQUENCE [LARGE SCALE GENOMIC DNA]</scope>
</reference>
<keyword evidence="5" id="KW-0732">Signal</keyword>
<evidence type="ECO:0000256" key="2">
    <source>
        <dbReference type="ARBA" id="ARBA00022801"/>
    </source>
</evidence>
<dbReference type="Proteomes" id="UP001497516">
    <property type="component" value="Chromosome 5"/>
</dbReference>
<evidence type="ECO:0000256" key="1">
    <source>
        <dbReference type="ARBA" id="ARBA00008668"/>
    </source>
</evidence>
<dbReference type="GO" id="GO:0016788">
    <property type="term" value="F:hydrolase activity, acting on ester bonds"/>
    <property type="evidence" value="ECO:0007669"/>
    <property type="project" value="InterPro"/>
</dbReference>
<evidence type="ECO:0000313" key="7">
    <source>
        <dbReference type="Proteomes" id="UP001497516"/>
    </source>
</evidence>
<organism evidence="6 7">
    <name type="scientific">Linum trigynum</name>
    <dbReference type="NCBI Taxonomy" id="586398"/>
    <lineage>
        <taxon>Eukaryota</taxon>
        <taxon>Viridiplantae</taxon>
        <taxon>Streptophyta</taxon>
        <taxon>Embryophyta</taxon>
        <taxon>Tracheophyta</taxon>
        <taxon>Spermatophyta</taxon>
        <taxon>Magnoliopsida</taxon>
        <taxon>eudicotyledons</taxon>
        <taxon>Gunneridae</taxon>
        <taxon>Pentapetalae</taxon>
        <taxon>rosids</taxon>
        <taxon>fabids</taxon>
        <taxon>Malpighiales</taxon>
        <taxon>Linaceae</taxon>
        <taxon>Linum</taxon>
    </lineage>
</organism>
<keyword evidence="7" id="KW-1185">Reference proteome</keyword>